<accession>A0A0C3C401</accession>
<organism evidence="1 2">
    <name type="scientific">Piloderma croceum (strain F 1598)</name>
    <dbReference type="NCBI Taxonomy" id="765440"/>
    <lineage>
        <taxon>Eukaryota</taxon>
        <taxon>Fungi</taxon>
        <taxon>Dikarya</taxon>
        <taxon>Basidiomycota</taxon>
        <taxon>Agaricomycotina</taxon>
        <taxon>Agaricomycetes</taxon>
        <taxon>Agaricomycetidae</taxon>
        <taxon>Atheliales</taxon>
        <taxon>Atheliaceae</taxon>
        <taxon>Piloderma</taxon>
    </lineage>
</organism>
<name>A0A0C3C401_PILCF</name>
<evidence type="ECO:0000313" key="1">
    <source>
        <dbReference type="EMBL" id="KIM84357.1"/>
    </source>
</evidence>
<reference evidence="2" key="2">
    <citation type="submission" date="2015-01" db="EMBL/GenBank/DDBJ databases">
        <title>Evolutionary Origins and Diversification of the Mycorrhizal Mutualists.</title>
        <authorList>
            <consortium name="DOE Joint Genome Institute"/>
            <consortium name="Mycorrhizal Genomics Consortium"/>
            <person name="Kohler A."/>
            <person name="Kuo A."/>
            <person name="Nagy L.G."/>
            <person name="Floudas D."/>
            <person name="Copeland A."/>
            <person name="Barry K.W."/>
            <person name="Cichocki N."/>
            <person name="Veneault-Fourrey C."/>
            <person name="LaButti K."/>
            <person name="Lindquist E.A."/>
            <person name="Lipzen A."/>
            <person name="Lundell T."/>
            <person name="Morin E."/>
            <person name="Murat C."/>
            <person name="Riley R."/>
            <person name="Ohm R."/>
            <person name="Sun H."/>
            <person name="Tunlid A."/>
            <person name="Henrissat B."/>
            <person name="Grigoriev I.V."/>
            <person name="Hibbett D.S."/>
            <person name="Martin F."/>
        </authorList>
    </citation>
    <scope>NUCLEOTIDE SEQUENCE [LARGE SCALE GENOMIC DNA]</scope>
    <source>
        <strain evidence="2">F 1598</strain>
    </source>
</reference>
<dbReference type="HOGENOM" id="CLU_2868466_0_0_1"/>
<protein>
    <submittedName>
        <fullName evidence="1">Uncharacterized protein</fullName>
    </submittedName>
</protein>
<sequence length="64" mass="7659">MESQAVSADDLKLSMVWIDMARRSWEAVRKGYMEYKTSIGTLMDFYSVDKMLASSRWYKRILRR</sequence>
<dbReference type="AlphaFoldDB" id="A0A0C3C401"/>
<gene>
    <name evidence="1" type="ORF">PILCRDRAFT_818706</name>
</gene>
<dbReference type="EMBL" id="KN832988">
    <property type="protein sequence ID" value="KIM84357.1"/>
    <property type="molecule type" value="Genomic_DNA"/>
</dbReference>
<dbReference type="Proteomes" id="UP000054166">
    <property type="component" value="Unassembled WGS sequence"/>
</dbReference>
<reference evidence="1 2" key="1">
    <citation type="submission" date="2014-04" db="EMBL/GenBank/DDBJ databases">
        <authorList>
            <consortium name="DOE Joint Genome Institute"/>
            <person name="Kuo A."/>
            <person name="Tarkka M."/>
            <person name="Buscot F."/>
            <person name="Kohler A."/>
            <person name="Nagy L.G."/>
            <person name="Floudas D."/>
            <person name="Copeland A."/>
            <person name="Barry K.W."/>
            <person name="Cichocki N."/>
            <person name="Veneault-Fourrey C."/>
            <person name="LaButti K."/>
            <person name="Lindquist E.A."/>
            <person name="Lipzen A."/>
            <person name="Lundell T."/>
            <person name="Morin E."/>
            <person name="Murat C."/>
            <person name="Sun H."/>
            <person name="Tunlid A."/>
            <person name="Henrissat B."/>
            <person name="Grigoriev I.V."/>
            <person name="Hibbett D.S."/>
            <person name="Martin F."/>
            <person name="Nordberg H.P."/>
            <person name="Cantor M.N."/>
            <person name="Hua S.X."/>
        </authorList>
    </citation>
    <scope>NUCLEOTIDE SEQUENCE [LARGE SCALE GENOMIC DNA]</scope>
    <source>
        <strain evidence="1 2">F 1598</strain>
    </source>
</reference>
<proteinExistence type="predicted"/>
<evidence type="ECO:0000313" key="2">
    <source>
        <dbReference type="Proteomes" id="UP000054166"/>
    </source>
</evidence>
<dbReference type="InParanoid" id="A0A0C3C401"/>
<keyword evidence="2" id="KW-1185">Reference proteome</keyword>